<reference evidence="1" key="1">
    <citation type="submission" date="2021-02" db="EMBL/GenBank/DDBJ databases">
        <authorList>
            <person name="Nowell W R."/>
        </authorList>
    </citation>
    <scope>NUCLEOTIDE SEQUENCE</scope>
    <source>
        <strain evidence="1">Ploen Becks lab</strain>
    </source>
</reference>
<proteinExistence type="predicted"/>
<keyword evidence="2" id="KW-1185">Reference proteome</keyword>
<sequence>MIKSRRYQIRLNTSNTYNLLISKNSHQNYTYDKLTKYQQLRQLRLQKYISKTKHEINEDHNKIIKNPLIPLIRSDLSLNTFNSSFYKLEDLTFTEQDDSSIGYLNINNNNTLTRKKKLFSSSPIDYSFRSSISFTTFTETCKKETNDQAIQTNIDMNEMNRIMDLIMDKKLFTKNITNNSHLGHLDTDNFMSFLVNFYFKSQKETMRIEENNESGVKVNFKMENKFENDTKAVVNVPKCPSPLTKCKQTKIFPNQFLMPQHDPLIEELKKTLEKRNQRLNRENL</sequence>
<dbReference type="Proteomes" id="UP000663879">
    <property type="component" value="Unassembled WGS sequence"/>
</dbReference>
<dbReference type="OrthoDB" id="10603000at2759"/>
<comment type="caution">
    <text evidence="1">The sequence shown here is derived from an EMBL/GenBank/DDBJ whole genome shotgun (WGS) entry which is preliminary data.</text>
</comment>
<organism evidence="1 2">
    <name type="scientific">Brachionus calyciflorus</name>
    <dbReference type="NCBI Taxonomy" id="104777"/>
    <lineage>
        <taxon>Eukaryota</taxon>
        <taxon>Metazoa</taxon>
        <taxon>Spiralia</taxon>
        <taxon>Gnathifera</taxon>
        <taxon>Rotifera</taxon>
        <taxon>Eurotatoria</taxon>
        <taxon>Monogononta</taxon>
        <taxon>Pseudotrocha</taxon>
        <taxon>Ploima</taxon>
        <taxon>Brachionidae</taxon>
        <taxon>Brachionus</taxon>
    </lineage>
</organism>
<dbReference type="EMBL" id="CAJNOC010009616">
    <property type="protein sequence ID" value="CAF1131105.1"/>
    <property type="molecule type" value="Genomic_DNA"/>
</dbReference>
<evidence type="ECO:0000313" key="2">
    <source>
        <dbReference type="Proteomes" id="UP000663879"/>
    </source>
</evidence>
<name>A0A814RCC2_9BILA</name>
<gene>
    <name evidence="1" type="ORF">OXX778_LOCUS22479</name>
</gene>
<protein>
    <submittedName>
        <fullName evidence="1">Uncharacterized protein</fullName>
    </submittedName>
</protein>
<evidence type="ECO:0000313" key="1">
    <source>
        <dbReference type="EMBL" id="CAF1131105.1"/>
    </source>
</evidence>
<dbReference type="AlphaFoldDB" id="A0A814RCC2"/>
<accession>A0A814RCC2</accession>